<dbReference type="AlphaFoldDB" id="A0AAQ3L8P0"/>
<protein>
    <submittedName>
        <fullName evidence="2">Metallophosphoesterase</fullName>
    </submittedName>
</protein>
<sequence>MSETGRIFAIGDIHGCRIEFEHLLQKLSLKNDDQLVLLGDLINRGPDSKGVLGVARQLPNVRCLIGNHELRLLQYRSSSDPTKLKPYDWDTIYQLSDADWNFISTFESHIEFPEIETLLVHGGFVPWTPWQDQPLEDIVNIQVVDERDKEYGKRSHLPKAPSWQDLWKGPPFVVCGHTPRKEVYKQKSSICIDTGCVYGTRLTAFELKSKQIIQVAAYEDYVSKNPPVK</sequence>
<name>A0AAQ3L8P0_9BACT</name>
<dbReference type="Pfam" id="PF00149">
    <property type="entry name" value="Metallophos"/>
    <property type="match status" value="1"/>
</dbReference>
<dbReference type="PANTHER" id="PTHR42850:SF4">
    <property type="entry name" value="ZINC-DEPENDENT ENDOPOLYPHOSPHATASE"/>
    <property type="match status" value="1"/>
</dbReference>
<evidence type="ECO:0000259" key="1">
    <source>
        <dbReference type="Pfam" id="PF00149"/>
    </source>
</evidence>
<dbReference type="Proteomes" id="UP001304300">
    <property type="component" value="Chromosome"/>
</dbReference>
<dbReference type="GO" id="GO:0016791">
    <property type="term" value="F:phosphatase activity"/>
    <property type="evidence" value="ECO:0007669"/>
    <property type="project" value="TreeGrafter"/>
</dbReference>
<accession>A0AAQ3L8P0</accession>
<gene>
    <name evidence="2" type="ORF">RZN69_18960</name>
</gene>
<dbReference type="KEGG" id="puo:RZN69_18960"/>
<proteinExistence type="predicted"/>
<feature type="domain" description="Calcineurin-like phosphoesterase" evidence="1">
    <location>
        <begin position="6"/>
        <end position="181"/>
    </location>
</feature>
<dbReference type="Gene3D" id="3.60.21.10">
    <property type="match status" value="1"/>
</dbReference>
<dbReference type="GO" id="GO:0005737">
    <property type="term" value="C:cytoplasm"/>
    <property type="evidence" value="ECO:0007669"/>
    <property type="project" value="TreeGrafter"/>
</dbReference>
<dbReference type="PANTHER" id="PTHR42850">
    <property type="entry name" value="METALLOPHOSPHOESTERASE"/>
    <property type="match status" value="1"/>
</dbReference>
<evidence type="ECO:0000313" key="2">
    <source>
        <dbReference type="EMBL" id="WOO40707.1"/>
    </source>
</evidence>
<dbReference type="InterPro" id="IPR029052">
    <property type="entry name" value="Metallo-depent_PP-like"/>
</dbReference>
<organism evidence="2 3">
    <name type="scientific">Rubellicoccus peritrichatus</name>
    <dbReference type="NCBI Taxonomy" id="3080537"/>
    <lineage>
        <taxon>Bacteria</taxon>
        <taxon>Pseudomonadati</taxon>
        <taxon>Verrucomicrobiota</taxon>
        <taxon>Opitutia</taxon>
        <taxon>Puniceicoccales</taxon>
        <taxon>Cerasicoccaceae</taxon>
        <taxon>Rubellicoccus</taxon>
    </lineage>
</organism>
<dbReference type="InterPro" id="IPR050126">
    <property type="entry name" value="Ap4A_hydrolase"/>
</dbReference>
<dbReference type="EMBL" id="CP136920">
    <property type="protein sequence ID" value="WOO40707.1"/>
    <property type="molecule type" value="Genomic_DNA"/>
</dbReference>
<reference evidence="2 3" key="1">
    <citation type="submission" date="2023-10" db="EMBL/GenBank/DDBJ databases">
        <title>Rubellicoccus peritrichatus gen. nov., sp. nov., isolated from an algae of coral reef tank.</title>
        <authorList>
            <person name="Luo J."/>
        </authorList>
    </citation>
    <scope>NUCLEOTIDE SEQUENCE [LARGE SCALE GENOMIC DNA]</scope>
    <source>
        <strain evidence="2 3">CR14</strain>
    </source>
</reference>
<dbReference type="RefSeq" id="WP_317832865.1">
    <property type="nucleotide sequence ID" value="NZ_CP136920.1"/>
</dbReference>
<dbReference type="InterPro" id="IPR004843">
    <property type="entry name" value="Calcineurin-like_PHP"/>
</dbReference>
<evidence type="ECO:0000313" key="3">
    <source>
        <dbReference type="Proteomes" id="UP001304300"/>
    </source>
</evidence>
<dbReference type="SUPFAM" id="SSF56300">
    <property type="entry name" value="Metallo-dependent phosphatases"/>
    <property type="match status" value="1"/>
</dbReference>
<keyword evidence="3" id="KW-1185">Reference proteome</keyword>